<dbReference type="SUPFAM" id="SSF54909">
    <property type="entry name" value="Dimeric alpha+beta barrel"/>
    <property type="match status" value="1"/>
</dbReference>
<proteinExistence type="predicted"/>
<dbReference type="GO" id="GO:0043565">
    <property type="term" value="F:sequence-specific DNA binding"/>
    <property type="evidence" value="ECO:0007669"/>
    <property type="project" value="InterPro"/>
</dbReference>
<dbReference type="PROSITE" id="PS50956">
    <property type="entry name" value="HTH_ASNC_2"/>
    <property type="match status" value="1"/>
</dbReference>
<dbReference type="Pfam" id="PF01037">
    <property type="entry name" value="AsnC_trans_reg"/>
    <property type="match status" value="1"/>
</dbReference>
<dbReference type="CDD" id="cd00090">
    <property type="entry name" value="HTH_ARSR"/>
    <property type="match status" value="1"/>
</dbReference>
<protein>
    <submittedName>
        <fullName evidence="5">AsnC family transcriptional regulator</fullName>
    </submittedName>
</protein>
<dbReference type="EMBL" id="FUIG01000021">
    <property type="protein sequence ID" value="SJM30457.1"/>
    <property type="molecule type" value="Genomic_DNA"/>
</dbReference>
<dbReference type="InterPro" id="IPR036388">
    <property type="entry name" value="WH-like_DNA-bd_sf"/>
</dbReference>
<keyword evidence="1" id="KW-0805">Transcription regulation</keyword>
<feature type="domain" description="HTH asnC-type" evidence="4">
    <location>
        <begin position="14"/>
        <end position="75"/>
    </location>
</feature>
<dbReference type="PRINTS" id="PR00033">
    <property type="entry name" value="HTHASNC"/>
</dbReference>
<dbReference type="InterPro" id="IPR000485">
    <property type="entry name" value="AsnC-type_HTH_dom"/>
</dbReference>
<evidence type="ECO:0000313" key="5">
    <source>
        <dbReference type="EMBL" id="SJM30457.1"/>
    </source>
</evidence>
<dbReference type="AlphaFoldDB" id="A0A2P9AH44"/>
<dbReference type="SUPFAM" id="SSF46785">
    <property type="entry name" value="Winged helix' DNA-binding domain"/>
    <property type="match status" value="1"/>
</dbReference>
<keyword evidence="2" id="KW-0238">DNA-binding</keyword>
<dbReference type="Pfam" id="PF13404">
    <property type="entry name" value="HTH_AsnC-type"/>
    <property type="match status" value="1"/>
</dbReference>
<evidence type="ECO:0000256" key="3">
    <source>
        <dbReference type="ARBA" id="ARBA00023163"/>
    </source>
</evidence>
<organism evidence="5 6">
    <name type="scientific">Mesorhizobium delmotii</name>
    <dbReference type="NCBI Taxonomy" id="1631247"/>
    <lineage>
        <taxon>Bacteria</taxon>
        <taxon>Pseudomonadati</taxon>
        <taxon>Pseudomonadota</taxon>
        <taxon>Alphaproteobacteria</taxon>
        <taxon>Hyphomicrobiales</taxon>
        <taxon>Phyllobacteriaceae</taxon>
        <taxon>Mesorhizobium</taxon>
    </lineage>
</organism>
<dbReference type="InterPro" id="IPR011991">
    <property type="entry name" value="ArsR-like_HTH"/>
</dbReference>
<dbReference type="InterPro" id="IPR036390">
    <property type="entry name" value="WH_DNA-bd_sf"/>
</dbReference>
<evidence type="ECO:0000313" key="6">
    <source>
        <dbReference type="Proteomes" id="UP000245698"/>
    </source>
</evidence>
<evidence type="ECO:0000256" key="2">
    <source>
        <dbReference type="ARBA" id="ARBA00023125"/>
    </source>
</evidence>
<accession>A0A2P9AH44</accession>
<dbReference type="InterPro" id="IPR011008">
    <property type="entry name" value="Dimeric_a/b-barrel"/>
</dbReference>
<dbReference type="PROSITE" id="PS00519">
    <property type="entry name" value="HTH_ASNC_1"/>
    <property type="match status" value="1"/>
</dbReference>
<evidence type="ECO:0000256" key="1">
    <source>
        <dbReference type="ARBA" id="ARBA00023015"/>
    </source>
</evidence>
<name>A0A2P9AH44_9HYPH</name>
<sequence length="161" mass="17753">MKVFMQNGIYRPKLDPTDVAIIEALQEDGRIGISELGRRVGLSQPATSERVKRLEERGIIAGYKAVIDPAALGLGTMAVIRLRTTHEHIQACLKKFAQLPEVIEVLRVTGEDCFLVKVVVPSPPDLESIVDTIGRYGAVTTNVVLRAEQPKRLGRELMARP</sequence>
<dbReference type="PANTHER" id="PTHR30154:SF53">
    <property type="entry name" value="HTH-TYPE TRANSCRIPTIONAL REGULATOR LRPC"/>
    <property type="match status" value="1"/>
</dbReference>
<dbReference type="Gene3D" id="3.30.70.920">
    <property type="match status" value="1"/>
</dbReference>
<dbReference type="GO" id="GO:0005829">
    <property type="term" value="C:cytosol"/>
    <property type="evidence" value="ECO:0007669"/>
    <property type="project" value="TreeGrafter"/>
</dbReference>
<dbReference type="InterPro" id="IPR019885">
    <property type="entry name" value="Tscrpt_reg_HTH_AsnC-type_CS"/>
</dbReference>
<keyword evidence="6" id="KW-1185">Reference proteome</keyword>
<gene>
    <name evidence="5" type="ORF">BQ8482_150044</name>
</gene>
<evidence type="ECO:0000259" key="4">
    <source>
        <dbReference type="PROSITE" id="PS50956"/>
    </source>
</evidence>
<dbReference type="PANTHER" id="PTHR30154">
    <property type="entry name" value="LEUCINE-RESPONSIVE REGULATORY PROTEIN"/>
    <property type="match status" value="1"/>
</dbReference>
<reference evidence="6" key="1">
    <citation type="submission" date="2016-12" db="EMBL/GenBank/DDBJ databases">
        <authorList>
            <person name="Brunel B."/>
        </authorList>
    </citation>
    <scope>NUCLEOTIDE SEQUENCE [LARGE SCALE GENOMIC DNA]</scope>
</reference>
<dbReference type="GO" id="GO:0043200">
    <property type="term" value="P:response to amino acid"/>
    <property type="evidence" value="ECO:0007669"/>
    <property type="project" value="TreeGrafter"/>
</dbReference>
<dbReference type="SMART" id="SM00344">
    <property type="entry name" value="HTH_ASNC"/>
    <property type="match status" value="1"/>
</dbReference>
<keyword evidence="3" id="KW-0804">Transcription</keyword>
<dbReference type="GO" id="GO:0006355">
    <property type="term" value="P:regulation of DNA-templated transcription"/>
    <property type="evidence" value="ECO:0007669"/>
    <property type="project" value="UniProtKB-ARBA"/>
</dbReference>
<dbReference type="Gene3D" id="1.10.10.10">
    <property type="entry name" value="Winged helix-like DNA-binding domain superfamily/Winged helix DNA-binding domain"/>
    <property type="match status" value="1"/>
</dbReference>
<dbReference type="InterPro" id="IPR019888">
    <property type="entry name" value="Tscrpt_reg_AsnC-like"/>
</dbReference>
<dbReference type="FunFam" id="1.10.10.10:FF:000186">
    <property type="entry name" value="AsnC family transcriptional regulator"/>
    <property type="match status" value="1"/>
</dbReference>
<dbReference type="Proteomes" id="UP000245698">
    <property type="component" value="Unassembled WGS sequence"/>
</dbReference>
<dbReference type="InterPro" id="IPR019887">
    <property type="entry name" value="Tscrpt_reg_AsnC/Lrp_C"/>
</dbReference>